<evidence type="ECO:0000256" key="5">
    <source>
        <dbReference type="ARBA" id="ARBA00023136"/>
    </source>
</evidence>
<gene>
    <name evidence="9" type="ORF">FHR80_002818</name>
</gene>
<dbReference type="Proteomes" id="UP000518206">
    <property type="component" value="Unassembled WGS sequence"/>
</dbReference>
<reference evidence="9 10" key="1">
    <citation type="submission" date="2020-08" db="EMBL/GenBank/DDBJ databases">
        <title>The Agave Microbiome: Exploring the role of microbial communities in plant adaptations to desert environments.</title>
        <authorList>
            <person name="Partida-Martinez L.P."/>
        </authorList>
    </citation>
    <scope>NUCLEOTIDE SEQUENCE [LARGE SCALE GENOMIC DNA]</scope>
    <source>
        <strain evidence="9 10">RAS26</strain>
    </source>
</reference>
<accession>A0A7W4YBG8</accession>
<reference evidence="9 10" key="2">
    <citation type="submission" date="2020-08" db="EMBL/GenBank/DDBJ databases">
        <authorList>
            <person name="Partida-Martinez L."/>
            <person name="Huntemann M."/>
            <person name="Clum A."/>
            <person name="Wang J."/>
            <person name="Palaniappan K."/>
            <person name="Ritter S."/>
            <person name="Chen I.-M."/>
            <person name="Stamatis D."/>
            <person name="Reddy T."/>
            <person name="O'Malley R."/>
            <person name="Daum C."/>
            <person name="Shapiro N."/>
            <person name="Ivanova N."/>
            <person name="Kyrpides N."/>
            <person name="Woyke T."/>
        </authorList>
    </citation>
    <scope>NUCLEOTIDE SEQUENCE [LARGE SCALE GENOMIC DNA]</scope>
    <source>
        <strain evidence="9 10">RAS26</strain>
    </source>
</reference>
<feature type="transmembrane region" description="Helical" evidence="7">
    <location>
        <begin position="206"/>
        <end position="229"/>
    </location>
</feature>
<dbReference type="SUPFAM" id="SSF103481">
    <property type="entry name" value="Multidrug resistance efflux transporter EmrE"/>
    <property type="match status" value="2"/>
</dbReference>
<feature type="transmembrane region" description="Helical" evidence="7">
    <location>
        <begin position="118"/>
        <end position="140"/>
    </location>
</feature>
<evidence type="ECO:0000313" key="10">
    <source>
        <dbReference type="Proteomes" id="UP000518206"/>
    </source>
</evidence>
<feature type="transmembrane region" description="Helical" evidence="7">
    <location>
        <begin position="261"/>
        <end position="278"/>
    </location>
</feature>
<dbReference type="AlphaFoldDB" id="A0A7W4YBG8"/>
<dbReference type="PANTHER" id="PTHR32322:SF2">
    <property type="entry name" value="EAMA DOMAIN-CONTAINING PROTEIN"/>
    <property type="match status" value="1"/>
</dbReference>
<evidence type="ECO:0000256" key="6">
    <source>
        <dbReference type="SAM" id="MobiDB-lite"/>
    </source>
</evidence>
<dbReference type="InterPro" id="IPR050638">
    <property type="entry name" value="AA-Vitamin_Transporters"/>
</dbReference>
<evidence type="ECO:0000256" key="3">
    <source>
        <dbReference type="ARBA" id="ARBA00022692"/>
    </source>
</evidence>
<dbReference type="Pfam" id="PF00892">
    <property type="entry name" value="EamA"/>
    <property type="match status" value="2"/>
</dbReference>
<dbReference type="RefSeq" id="WP_183296721.1">
    <property type="nucleotide sequence ID" value="NZ_JACHVX010000004.1"/>
</dbReference>
<feature type="transmembrane region" description="Helical" evidence="7">
    <location>
        <begin position="90"/>
        <end position="111"/>
    </location>
</feature>
<name>A0A7W4YBG8_9CELL</name>
<dbReference type="EMBL" id="JACHVX010000004">
    <property type="protein sequence ID" value="MBB2923890.1"/>
    <property type="molecule type" value="Genomic_DNA"/>
</dbReference>
<feature type="region of interest" description="Disordered" evidence="6">
    <location>
        <begin position="282"/>
        <end position="334"/>
    </location>
</feature>
<dbReference type="InterPro" id="IPR037185">
    <property type="entry name" value="EmrE-like"/>
</dbReference>
<keyword evidence="3 7" id="KW-0812">Transmembrane</keyword>
<feature type="domain" description="EamA" evidence="8">
    <location>
        <begin position="7"/>
        <end position="134"/>
    </location>
</feature>
<organism evidence="9 10">
    <name type="scientific">Cellulomonas cellasea</name>
    <dbReference type="NCBI Taxonomy" id="43670"/>
    <lineage>
        <taxon>Bacteria</taxon>
        <taxon>Bacillati</taxon>
        <taxon>Actinomycetota</taxon>
        <taxon>Actinomycetes</taxon>
        <taxon>Micrococcales</taxon>
        <taxon>Cellulomonadaceae</taxon>
        <taxon>Cellulomonas</taxon>
    </lineage>
</organism>
<feature type="domain" description="EamA" evidence="8">
    <location>
        <begin position="145"/>
        <end position="276"/>
    </location>
</feature>
<feature type="transmembrane region" description="Helical" evidence="7">
    <location>
        <begin position="35"/>
        <end position="53"/>
    </location>
</feature>
<feature type="transmembrane region" description="Helical" evidence="7">
    <location>
        <begin position="146"/>
        <end position="163"/>
    </location>
</feature>
<evidence type="ECO:0000313" key="9">
    <source>
        <dbReference type="EMBL" id="MBB2923890.1"/>
    </source>
</evidence>
<dbReference type="Gene3D" id="1.10.3730.20">
    <property type="match status" value="2"/>
</dbReference>
<protein>
    <submittedName>
        <fullName evidence="9">Putative blue pigment (Indigoidine) exporter</fullName>
    </submittedName>
</protein>
<evidence type="ECO:0000256" key="1">
    <source>
        <dbReference type="ARBA" id="ARBA00004141"/>
    </source>
</evidence>
<keyword evidence="4 7" id="KW-1133">Transmembrane helix</keyword>
<evidence type="ECO:0000256" key="7">
    <source>
        <dbReference type="SAM" id="Phobius"/>
    </source>
</evidence>
<feature type="transmembrane region" description="Helical" evidence="7">
    <location>
        <begin position="175"/>
        <end position="194"/>
    </location>
</feature>
<feature type="compositionally biased region" description="Basic and acidic residues" evidence="6">
    <location>
        <begin position="313"/>
        <end position="326"/>
    </location>
</feature>
<evidence type="ECO:0000256" key="2">
    <source>
        <dbReference type="ARBA" id="ARBA00007362"/>
    </source>
</evidence>
<dbReference type="InterPro" id="IPR000620">
    <property type="entry name" value="EamA_dom"/>
</dbReference>
<feature type="transmembrane region" description="Helical" evidence="7">
    <location>
        <begin position="7"/>
        <end position="29"/>
    </location>
</feature>
<evidence type="ECO:0000256" key="4">
    <source>
        <dbReference type="ARBA" id="ARBA00022989"/>
    </source>
</evidence>
<sequence length="334" mass="34170">MEDRWRWVGITAVAPVLWGASYVVTRQLLPPDSPLWGSVLRALPAGLVLLAVARRLPSGSWWWRSLVLGTLTIGAFFVLVYVAAQLLPSSLAATLMSASPAVMMLLAWPLLAQRPRWLSVAGVALGVVGVAALLLTGAAAPDPRGVAASVLAMLMSSLGFVLSTRWSAGVPALPLTAWQLLGGAVVLVPVAVAVEGAPPALDGTEIAAFAFLSLVATAVAYLCWFAGLARLDAGTVGLVGLLNPVTGAVLGVVVAAEGLTVPQVGGMLLVLGGIALGASRRSARSTSAPAPEPGGPPRSTRLPSFPVGARWQGDPHEHPTGPHDRPAPVPARGA</sequence>
<comment type="caution">
    <text evidence="9">The sequence shown here is derived from an EMBL/GenBank/DDBJ whole genome shotgun (WGS) entry which is preliminary data.</text>
</comment>
<comment type="subcellular location">
    <subcellularLocation>
        <location evidence="1">Membrane</location>
        <topology evidence="1">Multi-pass membrane protein</topology>
    </subcellularLocation>
</comment>
<dbReference type="PANTHER" id="PTHR32322">
    <property type="entry name" value="INNER MEMBRANE TRANSPORTER"/>
    <property type="match status" value="1"/>
</dbReference>
<dbReference type="GO" id="GO:0016020">
    <property type="term" value="C:membrane"/>
    <property type="evidence" value="ECO:0007669"/>
    <property type="project" value="UniProtKB-SubCell"/>
</dbReference>
<keyword evidence="5 7" id="KW-0472">Membrane</keyword>
<comment type="similarity">
    <text evidence="2">Belongs to the EamA transporter family.</text>
</comment>
<proteinExistence type="inferred from homology"/>
<evidence type="ECO:0000259" key="8">
    <source>
        <dbReference type="Pfam" id="PF00892"/>
    </source>
</evidence>
<feature type="transmembrane region" description="Helical" evidence="7">
    <location>
        <begin position="236"/>
        <end position="255"/>
    </location>
</feature>
<feature type="transmembrane region" description="Helical" evidence="7">
    <location>
        <begin position="65"/>
        <end position="84"/>
    </location>
</feature>